<dbReference type="Gene3D" id="3.30.240.20">
    <property type="entry name" value="bsu07140 like domains"/>
    <property type="match status" value="2"/>
</dbReference>
<evidence type="ECO:0000256" key="3">
    <source>
        <dbReference type="ARBA" id="ARBA00022475"/>
    </source>
</evidence>
<comment type="caution">
    <text evidence="10">The sequence shown here is derived from an EMBL/GenBank/DDBJ whole genome shotgun (WGS) entry which is preliminary data.</text>
</comment>
<evidence type="ECO:0000313" key="10">
    <source>
        <dbReference type="EMBL" id="NBD25944.1"/>
    </source>
</evidence>
<organism evidence="10 11">
    <name type="scientific">Paenibacillus glycinis</name>
    <dbReference type="NCBI Taxonomy" id="2697035"/>
    <lineage>
        <taxon>Bacteria</taxon>
        <taxon>Bacillati</taxon>
        <taxon>Bacillota</taxon>
        <taxon>Bacilli</taxon>
        <taxon>Bacillales</taxon>
        <taxon>Paenibacillaceae</taxon>
        <taxon>Paenibacillus</taxon>
    </lineage>
</organism>
<accession>A0ABW9XTG8</accession>
<feature type="domain" description="YetF C-terminal" evidence="9">
    <location>
        <begin position="81"/>
        <end position="252"/>
    </location>
</feature>
<dbReference type="Pfam" id="PF04239">
    <property type="entry name" value="DUF421"/>
    <property type="match status" value="1"/>
</dbReference>
<dbReference type="InterPro" id="IPR023090">
    <property type="entry name" value="UPF0702_alpha/beta_dom_sf"/>
</dbReference>
<evidence type="ECO:0000256" key="8">
    <source>
        <dbReference type="SAM" id="Phobius"/>
    </source>
</evidence>
<dbReference type="InterPro" id="IPR007353">
    <property type="entry name" value="DUF421"/>
</dbReference>
<feature type="transmembrane region" description="Helical" evidence="8">
    <location>
        <begin position="62"/>
        <end position="80"/>
    </location>
</feature>
<feature type="region of interest" description="Disordered" evidence="7">
    <location>
        <begin position="147"/>
        <end position="195"/>
    </location>
</feature>
<gene>
    <name evidence="10" type="ORF">GT019_18890</name>
</gene>
<feature type="transmembrane region" description="Helical" evidence="8">
    <location>
        <begin position="6"/>
        <end position="25"/>
    </location>
</feature>
<dbReference type="EMBL" id="JAAAMV010000017">
    <property type="protein sequence ID" value="NBD25944.1"/>
    <property type="molecule type" value="Genomic_DNA"/>
</dbReference>
<keyword evidence="11" id="KW-1185">Reference proteome</keyword>
<keyword evidence="5 8" id="KW-1133">Transmembrane helix</keyword>
<comment type="subcellular location">
    <subcellularLocation>
        <location evidence="1">Cell membrane</location>
        <topology evidence="1">Multi-pass membrane protein</topology>
    </subcellularLocation>
</comment>
<feature type="compositionally biased region" description="Basic and acidic residues" evidence="7">
    <location>
        <begin position="157"/>
        <end position="171"/>
    </location>
</feature>
<keyword evidence="4 8" id="KW-0812">Transmembrane</keyword>
<evidence type="ECO:0000256" key="1">
    <source>
        <dbReference type="ARBA" id="ARBA00004651"/>
    </source>
</evidence>
<evidence type="ECO:0000256" key="2">
    <source>
        <dbReference type="ARBA" id="ARBA00006448"/>
    </source>
</evidence>
<keyword evidence="6 8" id="KW-0472">Membrane</keyword>
<feature type="transmembrane region" description="Helical" evidence="8">
    <location>
        <begin position="32"/>
        <end position="50"/>
    </location>
</feature>
<proteinExistence type="inferred from homology"/>
<reference evidence="10 11" key="1">
    <citation type="submission" date="2020-01" db="EMBL/GenBank/DDBJ databases">
        <title>Paenibacillus soybeanensis sp. nov. isolated from the nodules of soybean (Glycine max(L.) Merr).</title>
        <authorList>
            <person name="Wang H."/>
        </authorList>
    </citation>
    <scope>NUCLEOTIDE SEQUENCE [LARGE SCALE GENOMIC DNA]</scope>
    <source>
        <strain evidence="10 11">T1</strain>
    </source>
</reference>
<dbReference type="Proteomes" id="UP000665561">
    <property type="component" value="Unassembled WGS sequence"/>
</dbReference>
<evidence type="ECO:0000256" key="6">
    <source>
        <dbReference type="ARBA" id="ARBA00023136"/>
    </source>
</evidence>
<evidence type="ECO:0000256" key="4">
    <source>
        <dbReference type="ARBA" id="ARBA00022692"/>
    </source>
</evidence>
<dbReference type="PANTHER" id="PTHR34582:SF6">
    <property type="entry name" value="UPF0702 TRANSMEMBRANE PROTEIN YCAP"/>
    <property type="match status" value="1"/>
</dbReference>
<dbReference type="PANTHER" id="PTHR34582">
    <property type="entry name" value="UPF0702 TRANSMEMBRANE PROTEIN YCAP"/>
    <property type="match status" value="1"/>
</dbReference>
<evidence type="ECO:0000256" key="5">
    <source>
        <dbReference type="ARBA" id="ARBA00022989"/>
    </source>
</evidence>
<dbReference type="RefSeq" id="WP_161744737.1">
    <property type="nucleotide sequence ID" value="NZ_JAAAMV010000017.1"/>
</dbReference>
<comment type="similarity">
    <text evidence="2">Belongs to the UPF0702 family.</text>
</comment>
<protein>
    <submittedName>
        <fullName evidence="10">DUF421 domain-containing protein</fullName>
    </submittedName>
</protein>
<evidence type="ECO:0000256" key="7">
    <source>
        <dbReference type="SAM" id="MobiDB-lite"/>
    </source>
</evidence>
<name>A0ABW9XTG8_9BACL</name>
<evidence type="ECO:0000259" key="9">
    <source>
        <dbReference type="Pfam" id="PF04239"/>
    </source>
</evidence>
<keyword evidence="3" id="KW-1003">Cell membrane</keyword>
<evidence type="ECO:0000313" key="11">
    <source>
        <dbReference type="Proteomes" id="UP000665561"/>
    </source>
</evidence>
<sequence>MEYWSLLFRTLLIYLVVFVIMRLMGKREIGKLSVFDLVISVMIAEIAVFVIEDTKRPIMDGIFPMILLLLIQIGIALISLKSRKMRTMIDGEPTFIVEQGKINREAMRKQRYNLDDLLLQFRENKTNIADVEFAILESTGKLSIIQKDKAVTPSSSDEERRGDQDEAHDAWNMDASGDGMRAATKPDTNKESHLPKAFPRNYRFENLPVPLIMDGEIQKHNLEKLEKDRFWLNTQLREHGIVDFKQVFLCTIDHRGKLFIDVKHRSGKRK</sequence>